<dbReference type="PANTHER" id="PTHR35526:SF3">
    <property type="entry name" value="ANTI-SIGMA-F FACTOR RSBW"/>
    <property type="match status" value="1"/>
</dbReference>
<dbReference type="CDD" id="cd16936">
    <property type="entry name" value="HATPase_RsbW-like"/>
    <property type="match status" value="1"/>
</dbReference>
<protein>
    <submittedName>
        <fullName evidence="3">Anti-sigma regulatory factor (Ser/Thr protein kinase)</fullName>
    </submittedName>
</protein>
<dbReference type="InterPro" id="IPR003594">
    <property type="entry name" value="HATPase_dom"/>
</dbReference>
<evidence type="ECO:0000259" key="2">
    <source>
        <dbReference type="Pfam" id="PF13581"/>
    </source>
</evidence>
<gene>
    <name evidence="3" type="ORF">BJ992_005036</name>
</gene>
<proteinExistence type="predicted"/>
<dbReference type="Proteomes" id="UP000555564">
    <property type="component" value="Unassembled WGS sequence"/>
</dbReference>
<dbReference type="InterPro" id="IPR050267">
    <property type="entry name" value="Anti-sigma-factor_SerPK"/>
</dbReference>
<reference evidence="3 4" key="1">
    <citation type="submission" date="2020-08" db="EMBL/GenBank/DDBJ databases">
        <title>Sequencing the genomes of 1000 actinobacteria strains.</title>
        <authorList>
            <person name="Klenk H.-P."/>
        </authorList>
    </citation>
    <scope>NUCLEOTIDE SEQUENCE [LARGE SCALE GENOMIC DNA]</scope>
    <source>
        <strain evidence="3 4">DSM 44936</strain>
    </source>
</reference>
<keyword evidence="1" id="KW-0723">Serine/threonine-protein kinase</keyword>
<evidence type="ECO:0000313" key="3">
    <source>
        <dbReference type="EMBL" id="MBB6475605.1"/>
    </source>
</evidence>
<dbReference type="RefSeq" id="WP_184985063.1">
    <property type="nucleotide sequence ID" value="NZ_BAAALO010000081.1"/>
</dbReference>
<keyword evidence="1" id="KW-0808">Transferase</keyword>
<accession>A0A7X0II05</accession>
<dbReference type="Gene3D" id="3.30.565.10">
    <property type="entry name" value="Histidine kinase-like ATPase, C-terminal domain"/>
    <property type="match status" value="1"/>
</dbReference>
<dbReference type="GO" id="GO:0004674">
    <property type="term" value="F:protein serine/threonine kinase activity"/>
    <property type="evidence" value="ECO:0007669"/>
    <property type="project" value="UniProtKB-KW"/>
</dbReference>
<name>A0A7X0II05_9ACTN</name>
<dbReference type="SUPFAM" id="SSF55874">
    <property type="entry name" value="ATPase domain of HSP90 chaperone/DNA topoisomerase II/histidine kinase"/>
    <property type="match status" value="1"/>
</dbReference>
<sequence>MTKARTYVRSLLPATAHPTLNDIELLTGELVANAVKHSYSGRTPNGLVRLHVFDTGPTIQVLVLDQGPATPLPPIPKSVDPLSEDGRGLWLVQELSSSWGWEPHPMGGSYGSR</sequence>
<dbReference type="PANTHER" id="PTHR35526">
    <property type="entry name" value="ANTI-SIGMA-F FACTOR RSBW-RELATED"/>
    <property type="match status" value="1"/>
</dbReference>
<dbReference type="EMBL" id="JACHIU010000001">
    <property type="protein sequence ID" value="MBB6475605.1"/>
    <property type="molecule type" value="Genomic_DNA"/>
</dbReference>
<evidence type="ECO:0000256" key="1">
    <source>
        <dbReference type="ARBA" id="ARBA00022527"/>
    </source>
</evidence>
<comment type="caution">
    <text evidence="3">The sequence shown here is derived from an EMBL/GenBank/DDBJ whole genome shotgun (WGS) entry which is preliminary data.</text>
</comment>
<organism evidence="3 4">
    <name type="scientific">Sphaerisporangium rubeum</name>
    <dbReference type="NCBI Taxonomy" id="321317"/>
    <lineage>
        <taxon>Bacteria</taxon>
        <taxon>Bacillati</taxon>
        <taxon>Actinomycetota</taxon>
        <taxon>Actinomycetes</taxon>
        <taxon>Streptosporangiales</taxon>
        <taxon>Streptosporangiaceae</taxon>
        <taxon>Sphaerisporangium</taxon>
    </lineage>
</organism>
<dbReference type="Pfam" id="PF13581">
    <property type="entry name" value="HATPase_c_2"/>
    <property type="match status" value="1"/>
</dbReference>
<keyword evidence="1" id="KW-0418">Kinase</keyword>
<feature type="domain" description="Histidine kinase/HSP90-like ATPase" evidence="2">
    <location>
        <begin position="4"/>
        <end position="98"/>
    </location>
</feature>
<evidence type="ECO:0000313" key="4">
    <source>
        <dbReference type="Proteomes" id="UP000555564"/>
    </source>
</evidence>
<keyword evidence="4" id="KW-1185">Reference proteome</keyword>
<dbReference type="AlphaFoldDB" id="A0A7X0II05"/>
<dbReference type="InterPro" id="IPR036890">
    <property type="entry name" value="HATPase_C_sf"/>
</dbReference>